<dbReference type="Pfam" id="PF14701">
    <property type="entry name" value="hDGE_amylase"/>
    <property type="match status" value="1"/>
</dbReference>
<proteinExistence type="predicted"/>
<name>A0A9D7I8M0_9RHOO</name>
<comment type="caution">
    <text evidence="2">The sequence shown here is derived from an EMBL/GenBank/DDBJ whole genome shotgun (WGS) entry which is preliminary data.</text>
</comment>
<dbReference type="InterPro" id="IPR032792">
    <property type="entry name" value="AGL_glucanoTrfase"/>
</dbReference>
<gene>
    <name evidence="2" type="ORF">IPJ48_09240</name>
</gene>
<evidence type="ECO:0000313" key="3">
    <source>
        <dbReference type="Proteomes" id="UP000886602"/>
    </source>
</evidence>
<reference evidence="2" key="1">
    <citation type="submission" date="2020-10" db="EMBL/GenBank/DDBJ databases">
        <title>Connecting structure to function with the recovery of over 1000 high-quality activated sludge metagenome-assembled genomes encoding full-length rRNA genes using long-read sequencing.</title>
        <authorList>
            <person name="Singleton C.M."/>
            <person name="Petriglieri F."/>
            <person name="Kristensen J.M."/>
            <person name="Kirkegaard R.H."/>
            <person name="Michaelsen T.Y."/>
            <person name="Andersen M.H."/>
            <person name="Karst S.M."/>
            <person name="Dueholm M.S."/>
            <person name="Nielsen P.H."/>
            <person name="Albertsen M."/>
        </authorList>
    </citation>
    <scope>NUCLEOTIDE SEQUENCE</scope>
    <source>
        <strain evidence="2">EsbW_18-Q3-R4-48_MAXAC.044</strain>
    </source>
</reference>
<dbReference type="AlphaFoldDB" id="A0A9D7I8M0"/>
<dbReference type="PANTHER" id="PTHR47786:SF2">
    <property type="entry name" value="GLYCOSYL HYDROLASE FAMILY 13 CATALYTIC DOMAIN-CONTAINING PROTEIN"/>
    <property type="match status" value="1"/>
</dbReference>
<evidence type="ECO:0000259" key="1">
    <source>
        <dbReference type="SMART" id="SM00642"/>
    </source>
</evidence>
<dbReference type="InterPro" id="IPR006047">
    <property type="entry name" value="GH13_cat_dom"/>
</dbReference>
<dbReference type="Proteomes" id="UP000886602">
    <property type="component" value="Unassembled WGS sequence"/>
</dbReference>
<dbReference type="GO" id="GO:0005975">
    <property type="term" value="P:carbohydrate metabolic process"/>
    <property type="evidence" value="ECO:0007669"/>
    <property type="project" value="InterPro"/>
</dbReference>
<dbReference type="EMBL" id="JADJNC010000013">
    <property type="protein sequence ID" value="MBK7423258.1"/>
    <property type="molecule type" value="Genomic_DNA"/>
</dbReference>
<sequence>MAEGPRLYNLFPLLGGSVRQWEDHLPRIAAMGFDWVYLNPFHYPGFSGSLYAVKDYYRIHDLMWDGENSLEDLLKSFCWKAGQHGVSVIMDLVINHTSKDALLAADHPEWYLYEHDGSLRSPRAIDPADARNVTVWGDLAEINYHDPAHHDGLIGYFSEMMGHFIDCGIRGFRCDAAYLVPPEVWSRLISFARSKRNDAIFFAETLGCRLEQISSLRSAGFDYLFNSARWWDFRSPWLLEQYNAFRHIAPSIAFPESHDTERVATELERMGYTDPVLIERAYRVRYMFSAVFSSGVMIPVGFEYGFRTRLNIVHTRQEHWEWPQFDLSGYITAVNRMRASIPVLNEEGSQRQVHAGDSAVVCLLRRAQAGSSWVLSVLNTDLYHTHDAYITGLDSDVVEAREVTPGSNGEVITVGAVLRLSPGEARIFVNT</sequence>
<evidence type="ECO:0000313" key="2">
    <source>
        <dbReference type="EMBL" id="MBK7423258.1"/>
    </source>
</evidence>
<dbReference type="Gene3D" id="3.20.20.80">
    <property type="entry name" value="Glycosidases"/>
    <property type="match status" value="1"/>
</dbReference>
<dbReference type="PANTHER" id="PTHR47786">
    <property type="entry name" value="ALPHA-1,4-GLUCAN:MALTOSE-1-PHOSPHATE MALTOSYLTRANSFERASE"/>
    <property type="match status" value="1"/>
</dbReference>
<protein>
    <submittedName>
        <fullName evidence="2">Alpha-amylase</fullName>
    </submittedName>
</protein>
<accession>A0A9D7I8M0</accession>
<organism evidence="2 3">
    <name type="scientific">Candidatus Propionivibrio dominans</name>
    <dbReference type="NCBI Taxonomy" id="2954373"/>
    <lineage>
        <taxon>Bacteria</taxon>
        <taxon>Pseudomonadati</taxon>
        <taxon>Pseudomonadota</taxon>
        <taxon>Betaproteobacteria</taxon>
        <taxon>Rhodocyclales</taxon>
        <taxon>Rhodocyclaceae</taxon>
        <taxon>Propionivibrio</taxon>
    </lineage>
</organism>
<dbReference type="SUPFAM" id="SSF51445">
    <property type="entry name" value="(Trans)glycosidases"/>
    <property type="match status" value="1"/>
</dbReference>
<dbReference type="SMART" id="SM00642">
    <property type="entry name" value="Aamy"/>
    <property type="match status" value="1"/>
</dbReference>
<feature type="domain" description="Glycosyl hydrolase family 13 catalytic" evidence="1">
    <location>
        <begin position="15"/>
        <end position="338"/>
    </location>
</feature>
<dbReference type="InterPro" id="IPR017853">
    <property type="entry name" value="GH"/>
</dbReference>